<comment type="caution">
    <text evidence="2">The sequence shown here is derived from an EMBL/GenBank/DDBJ whole genome shotgun (WGS) entry which is preliminary data.</text>
</comment>
<evidence type="ECO:0000313" key="3">
    <source>
        <dbReference type="Proteomes" id="UP001168540"/>
    </source>
</evidence>
<sequence length="242" mass="26539">MSCLMAQRGSTLLAILPLLVVMGLMVATSSQRLANERRIAANQADRQYAMQAAEAALARGEQQAVRLDRELGIAGKPDAELFGPAGLFSDDCRNPANPAGWQSGLCRVGLADREPPWLKVVTLGGRRWPLLHPCGHARELVLDSRAALRCNTGDVLAGGTLWANPRYLIELLQRDYRDELGRSGRLYRISARGWGRNRYSQATLQSYLLVPDTAAEHGAGRVQASSPAEEALPLRLGWRELF</sequence>
<organism evidence="2 3">
    <name type="scientific">Crenobacter oryzisoli</name>
    <dbReference type="NCBI Taxonomy" id="3056844"/>
    <lineage>
        <taxon>Bacteria</taxon>
        <taxon>Pseudomonadati</taxon>
        <taxon>Pseudomonadota</taxon>
        <taxon>Betaproteobacteria</taxon>
        <taxon>Neisseriales</taxon>
        <taxon>Neisseriaceae</taxon>
        <taxon>Crenobacter</taxon>
    </lineage>
</organism>
<name>A0ABT7XLW5_9NEIS</name>
<gene>
    <name evidence="2" type="ORF">QU481_07700</name>
</gene>
<dbReference type="InterPro" id="IPR025205">
    <property type="entry name" value="PilX/PilW_C"/>
</dbReference>
<reference evidence="2" key="1">
    <citation type="submission" date="2023-06" db="EMBL/GenBank/DDBJ databases">
        <authorList>
            <person name="Zhang S."/>
        </authorList>
    </citation>
    <scope>NUCLEOTIDE SEQUENCE</scope>
    <source>
        <strain evidence="2">SG2303</strain>
    </source>
</reference>
<evidence type="ECO:0000259" key="1">
    <source>
        <dbReference type="Pfam" id="PF13681"/>
    </source>
</evidence>
<dbReference type="RefSeq" id="WP_289829355.1">
    <property type="nucleotide sequence ID" value="NZ_JAUEDK010000010.1"/>
</dbReference>
<dbReference type="EMBL" id="JAUEDK010000010">
    <property type="protein sequence ID" value="MDN0074775.1"/>
    <property type="molecule type" value="Genomic_DNA"/>
</dbReference>
<protein>
    <submittedName>
        <fullName evidence="2">Pilus assembly protein PilX</fullName>
    </submittedName>
</protein>
<keyword evidence="3" id="KW-1185">Reference proteome</keyword>
<evidence type="ECO:0000313" key="2">
    <source>
        <dbReference type="EMBL" id="MDN0074775.1"/>
    </source>
</evidence>
<dbReference type="Proteomes" id="UP001168540">
    <property type="component" value="Unassembled WGS sequence"/>
</dbReference>
<accession>A0ABT7XLW5</accession>
<feature type="domain" description="PilX/PilW C-terminal" evidence="1">
    <location>
        <begin position="156"/>
        <end position="208"/>
    </location>
</feature>
<proteinExistence type="predicted"/>
<dbReference type="Pfam" id="PF13681">
    <property type="entry name" value="PilX"/>
    <property type="match status" value="1"/>
</dbReference>